<dbReference type="PANTHER" id="PTHR43674">
    <property type="entry name" value="NITRILASE C965.09-RELATED"/>
    <property type="match status" value="1"/>
</dbReference>
<dbReference type="Gene3D" id="3.60.110.10">
    <property type="entry name" value="Carbon-nitrogen hydrolase"/>
    <property type="match status" value="1"/>
</dbReference>
<dbReference type="Pfam" id="PF00795">
    <property type="entry name" value="CN_hydrolase"/>
    <property type="match status" value="1"/>
</dbReference>
<sequence>MKIAAATYPLDWFANWEGYEAKMTEWVAEAAGAGADLLLFPEYGAMELASLGGIAPDDLGAATGAVVELLPRANDILSGLAQAHGVHILAPSGPAMDGDRLVNRAAFLSPTGGRALQDKQMMTPWEVTPWQVQGNGPVHVFDTALGKIGVLICYDSEFPLLGRMLVEQDVRLILVPSCTETVAGYHRVRIGSMARALEGQCFTAMSSTTGAYPIEAVEQNHGAGGIFCPPDKGLPETGIVAVGALDRPGWTYADLDMTLLDNVRHAGGVRTLADWPAQTAARIETVTLA</sequence>
<dbReference type="PROSITE" id="PS50263">
    <property type="entry name" value="CN_HYDROLASE"/>
    <property type="match status" value="1"/>
</dbReference>
<evidence type="ECO:0000313" key="4">
    <source>
        <dbReference type="Proteomes" id="UP000030004"/>
    </source>
</evidence>
<organism evidence="3 4">
    <name type="scientific">Pseudooceanicola atlanticus</name>
    <dbReference type="NCBI Taxonomy" id="1461694"/>
    <lineage>
        <taxon>Bacteria</taxon>
        <taxon>Pseudomonadati</taxon>
        <taxon>Pseudomonadota</taxon>
        <taxon>Alphaproteobacteria</taxon>
        <taxon>Rhodobacterales</taxon>
        <taxon>Paracoccaceae</taxon>
        <taxon>Pseudooceanicola</taxon>
    </lineage>
</organism>
<dbReference type="InterPro" id="IPR050345">
    <property type="entry name" value="Aliph_Amidase/BUP"/>
</dbReference>
<reference evidence="3 4" key="1">
    <citation type="journal article" date="2015" name="Antonie Van Leeuwenhoek">
        <title>Pseudooceanicola atlanticus gen. nov. sp. nov., isolated from surface seawater of the Atlantic Ocean and reclassification of Oceanicola batsensis, Oceanicola marinus, Oceanicola nitratireducens, Oceanicola nanhaiensis, Oceanicola antarcticus and Oceanicola flagellatus, as Pseudooceanicola batsensis comb. nov., Pseudooceanicola marinus comb. nov., Pseudooceanicola nitratireducens comb. nov., Pseudooceanicola nanhaiensis comb. nov., Pseudooceanicola antarcticus comb. nov., and Pseudooceanicola flagellatus comb. nov.</title>
        <authorList>
            <person name="Lai Q."/>
            <person name="Li G."/>
            <person name="Liu X."/>
            <person name="Du Y."/>
            <person name="Sun F."/>
            <person name="Shao Z."/>
        </authorList>
    </citation>
    <scope>NUCLEOTIDE SEQUENCE [LARGE SCALE GENOMIC DNA]</scope>
    <source>
        <strain evidence="3 4">22II-s11g</strain>
    </source>
</reference>
<dbReference type="OrthoDB" id="9811121at2"/>
<protein>
    <submittedName>
        <fullName evidence="3">Amidohydrolase</fullName>
    </submittedName>
</protein>
<dbReference type="STRING" id="1461694.ATO9_04585"/>
<dbReference type="EMBL" id="AQQX01000002">
    <property type="protein sequence ID" value="KGM49313.1"/>
    <property type="molecule type" value="Genomic_DNA"/>
</dbReference>
<name>A0A0A0EGU2_9RHOB</name>
<dbReference type="AlphaFoldDB" id="A0A0A0EGU2"/>
<dbReference type="InterPro" id="IPR003010">
    <property type="entry name" value="C-N_Hydrolase"/>
</dbReference>
<dbReference type="PANTHER" id="PTHR43674:SF16">
    <property type="entry name" value="CARBON-NITROGEN FAMILY, PUTATIVE (AFU_ORTHOLOGUE AFUA_5G02350)-RELATED"/>
    <property type="match status" value="1"/>
</dbReference>
<keyword evidence="4" id="KW-1185">Reference proteome</keyword>
<accession>A0A0A0EGU2</accession>
<dbReference type="CDD" id="cd07574">
    <property type="entry name" value="nitrilase_Rim1_like"/>
    <property type="match status" value="1"/>
</dbReference>
<dbReference type="InterPro" id="IPR036526">
    <property type="entry name" value="C-N_Hydrolase_sf"/>
</dbReference>
<keyword evidence="1 3" id="KW-0378">Hydrolase</keyword>
<dbReference type="SUPFAM" id="SSF56317">
    <property type="entry name" value="Carbon-nitrogen hydrolase"/>
    <property type="match status" value="1"/>
</dbReference>
<evidence type="ECO:0000313" key="3">
    <source>
        <dbReference type="EMBL" id="KGM49313.1"/>
    </source>
</evidence>
<dbReference type="GO" id="GO:0016811">
    <property type="term" value="F:hydrolase activity, acting on carbon-nitrogen (but not peptide) bonds, in linear amides"/>
    <property type="evidence" value="ECO:0007669"/>
    <property type="project" value="TreeGrafter"/>
</dbReference>
<comment type="caution">
    <text evidence="3">The sequence shown here is derived from an EMBL/GenBank/DDBJ whole genome shotgun (WGS) entry which is preliminary data.</text>
</comment>
<proteinExistence type="predicted"/>
<evidence type="ECO:0000259" key="2">
    <source>
        <dbReference type="PROSITE" id="PS50263"/>
    </source>
</evidence>
<gene>
    <name evidence="3" type="ORF">ATO9_04585</name>
</gene>
<dbReference type="eggNOG" id="COG0388">
    <property type="taxonomic scope" value="Bacteria"/>
</dbReference>
<feature type="domain" description="CN hydrolase" evidence="2">
    <location>
        <begin position="1"/>
        <end position="257"/>
    </location>
</feature>
<dbReference type="Proteomes" id="UP000030004">
    <property type="component" value="Unassembled WGS sequence"/>
</dbReference>
<evidence type="ECO:0000256" key="1">
    <source>
        <dbReference type="ARBA" id="ARBA00022801"/>
    </source>
</evidence>
<dbReference type="RefSeq" id="WP_043745903.1">
    <property type="nucleotide sequence ID" value="NZ_AQQX01000002.1"/>
</dbReference>